<feature type="chain" id="PRO_5040832232" evidence="1">
    <location>
        <begin position="32"/>
        <end position="93"/>
    </location>
</feature>
<evidence type="ECO:0000313" key="3">
    <source>
        <dbReference type="Proteomes" id="UP001163046"/>
    </source>
</evidence>
<evidence type="ECO:0000313" key="2">
    <source>
        <dbReference type="EMBL" id="KAJ7388363.1"/>
    </source>
</evidence>
<accession>A0A9X0D7E9</accession>
<dbReference type="EMBL" id="MU825483">
    <property type="protein sequence ID" value="KAJ7388363.1"/>
    <property type="molecule type" value="Genomic_DNA"/>
</dbReference>
<sequence length="93" mass="10378">MVRYHGIFSIVTFRLRCVVVLLASKVEISMSEELSELVSHENESGVIKALNKKDVVIYWRKINPGGKKLTGLVFFFGCKTVLACPCKGLTSDE</sequence>
<comment type="caution">
    <text evidence="2">The sequence shown here is derived from an EMBL/GenBank/DDBJ whole genome shotgun (WGS) entry which is preliminary data.</text>
</comment>
<name>A0A9X0D7E9_9CNID</name>
<reference evidence="2" key="1">
    <citation type="submission" date="2023-01" db="EMBL/GenBank/DDBJ databases">
        <title>Genome assembly of the deep-sea coral Lophelia pertusa.</title>
        <authorList>
            <person name="Herrera S."/>
            <person name="Cordes E."/>
        </authorList>
    </citation>
    <scope>NUCLEOTIDE SEQUENCE</scope>
    <source>
        <strain evidence="2">USNM1676648</strain>
        <tissue evidence="2">Polyp</tissue>
    </source>
</reference>
<dbReference type="AlphaFoldDB" id="A0A9X0D7E9"/>
<dbReference type="Proteomes" id="UP001163046">
    <property type="component" value="Unassembled WGS sequence"/>
</dbReference>
<dbReference type="OrthoDB" id="3176171at2759"/>
<protein>
    <submittedName>
        <fullName evidence="2">Uncharacterized protein</fullName>
    </submittedName>
</protein>
<organism evidence="2 3">
    <name type="scientific">Desmophyllum pertusum</name>
    <dbReference type="NCBI Taxonomy" id="174260"/>
    <lineage>
        <taxon>Eukaryota</taxon>
        <taxon>Metazoa</taxon>
        <taxon>Cnidaria</taxon>
        <taxon>Anthozoa</taxon>
        <taxon>Hexacorallia</taxon>
        <taxon>Scleractinia</taxon>
        <taxon>Caryophylliina</taxon>
        <taxon>Caryophylliidae</taxon>
        <taxon>Desmophyllum</taxon>
    </lineage>
</organism>
<proteinExistence type="predicted"/>
<gene>
    <name evidence="2" type="ORF">OS493_038171</name>
</gene>
<feature type="signal peptide" evidence="1">
    <location>
        <begin position="1"/>
        <end position="31"/>
    </location>
</feature>
<keyword evidence="3" id="KW-1185">Reference proteome</keyword>
<keyword evidence="1" id="KW-0732">Signal</keyword>
<evidence type="ECO:0000256" key="1">
    <source>
        <dbReference type="SAM" id="SignalP"/>
    </source>
</evidence>